<organism evidence="1 2">
    <name type="scientific">Brassicogethes aeneus</name>
    <name type="common">Rape pollen beetle</name>
    <name type="synonym">Meligethes aeneus</name>
    <dbReference type="NCBI Taxonomy" id="1431903"/>
    <lineage>
        <taxon>Eukaryota</taxon>
        <taxon>Metazoa</taxon>
        <taxon>Ecdysozoa</taxon>
        <taxon>Arthropoda</taxon>
        <taxon>Hexapoda</taxon>
        <taxon>Insecta</taxon>
        <taxon>Pterygota</taxon>
        <taxon>Neoptera</taxon>
        <taxon>Endopterygota</taxon>
        <taxon>Coleoptera</taxon>
        <taxon>Polyphaga</taxon>
        <taxon>Cucujiformia</taxon>
        <taxon>Nitidulidae</taxon>
        <taxon>Meligethinae</taxon>
        <taxon>Brassicogethes</taxon>
    </lineage>
</organism>
<sequence>MSKRKRDFEFRNNPDDFCYVCGPSDGLGRPLKRLVSRANLKKEADQQIQTPEKMYKWAKDNLRGINCHFVSNEQIQQAEKKLSKRFKDASLVQGCGCHAAIPISSDKYKSVIIITRRKRFSFEKH</sequence>
<gene>
    <name evidence="1" type="ORF">MELIAE_LOCUS3808</name>
</gene>
<protein>
    <submittedName>
        <fullName evidence="1">Uncharacterized protein</fullName>
    </submittedName>
</protein>
<dbReference type="EMBL" id="OV121133">
    <property type="protein sequence ID" value="CAH0551129.1"/>
    <property type="molecule type" value="Genomic_DNA"/>
</dbReference>
<reference evidence="1" key="1">
    <citation type="submission" date="2021-12" db="EMBL/GenBank/DDBJ databases">
        <authorList>
            <person name="King R."/>
        </authorList>
    </citation>
    <scope>NUCLEOTIDE SEQUENCE</scope>
</reference>
<proteinExistence type="predicted"/>
<dbReference type="Proteomes" id="UP001154078">
    <property type="component" value="Chromosome 2"/>
</dbReference>
<dbReference type="AlphaFoldDB" id="A0A9P0AZY1"/>
<evidence type="ECO:0000313" key="2">
    <source>
        <dbReference type="Proteomes" id="UP001154078"/>
    </source>
</evidence>
<accession>A0A9P0AZY1</accession>
<dbReference type="PANTHER" id="PTHR46601">
    <property type="entry name" value="ULP_PROTEASE DOMAIN-CONTAINING PROTEIN"/>
    <property type="match status" value="1"/>
</dbReference>
<evidence type="ECO:0000313" key="1">
    <source>
        <dbReference type="EMBL" id="CAH0551129.1"/>
    </source>
</evidence>
<name>A0A9P0AZY1_BRAAE</name>
<keyword evidence="2" id="KW-1185">Reference proteome</keyword>
<dbReference type="PANTHER" id="PTHR46601:SF1">
    <property type="entry name" value="ADF-H DOMAIN-CONTAINING PROTEIN"/>
    <property type="match status" value="1"/>
</dbReference>